<dbReference type="GeneID" id="43370512"/>
<keyword evidence="1" id="KW-0472">Membrane</keyword>
<keyword evidence="1" id="KW-1133">Transmembrane helix</keyword>
<organism evidence="2 3">
    <name type="scientific">Haloplanus rallus</name>
    <dbReference type="NCBI Taxonomy" id="1816183"/>
    <lineage>
        <taxon>Archaea</taxon>
        <taxon>Methanobacteriati</taxon>
        <taxon>Methanobacteriota</taxon>
        <taxon>Stenosarchaea group</taxon>
        <taxon>Halobacteria</taxon>
        <taxon>Halobacteriales</taxon>
        <taxon>Haloferacaceae</taxon>
        <taxon>Haloplanus</taxon>
    </lineage>
</organism>
<feature type="transmembrane region" description="Helical" evidence="1">
    <location>
        <begin position="62"/>
        <end position="80"/>
    </location>
</feature>
<keyword evidence="1" id="KW-0812">Transmembrane</keyword>
<feature type="transmembrane region" description="Helical" evidence="1">
    <location>
        <begin position="25"/>
        <end position="50"/>
    </location>
</feature>
<name>A0A6B9F5B5_9EURY</name>
<dbReference type="Proteomes" id="UP000428325">
    <property type="component" value="Chromosome"/>
</dbReference>
<feature type="transmembrane region" description="Helical" evidence="1">
    <location>
        <begin position="255"/>
        <end position="275"/>
    </location>
</feature>
<dbReference type="RefSeq" id="WP_157690136.1">
    <property type="nucleotide sequence ID" value="NZ_CP034345.1"/>
</dbReference>
<protein>
    <submittedName>
        <fullName evidence="2">Uncharacterized protein</fullName>
    </submittedName>
</protein>
<gene>
    <name evidence="2" type="ORF">EI982_13175</name>
</gene>
<dbReference type="AlphaFoldDB" id="A0A6B9F5B5"/>
<dbReference type="EMBL" id="CP034345">
    <property type="protein sequence ID" value="QGX95676.1"/>
    <property type="molecule type" value="Genomic_DNA"/>
</dbReference>
<feature type="transmembrane region" description="Helical" evidence="1">
    <location>
        <begin position="281"/>
        <end position="301"/>
    </location>
</feature>
<evidence type="ECO:0000313" key="3">
    <source>
        <dbReference type="Proteomes" id="UP000428325"/>
    </source>
</evidence>
<dbReference type="OrthoDB" id="386228at2157"/>
<evidence type="ECO:0000256" key="1">
    <source>
        <dbReference type="SAM" id="Phobius"/>
    </source>
</evidence>
<proteinExistence type="predicted"/>
<accession>A0A6B9F5B5</accession>
<evidence type="ECO:0000313" key="2">
    <source>
        <dbReference type="EMBL" id="QGX95676.1"/>
    </source>
</evidence>
<reference evidence="2 3" key="1">
    <citation type="submission" date="2018-12" db="EMBL/GenBank/DDBJ databases">
        <title>Complete genome sequence of Haloplanus rallus MBLA0036.</title>
        <authorList>
            <person name="Nam Y.-d."/>
            <person name="Kang J."/>
            <person name="Chung W.-H."/>
            <person name="Park Y.S."/>
        </authorList>
    </citation>
    <scope>NUCLEOTIDE SEQUENCE [LARGE SCALE GENOMIC DNA]</scope>
    <source>
        <strain evidence="2 3">MBLA0036</strain>
    </source>
</reference>
<keyword evidence="3" id="KW-1185">Reference proteome</keyword>
<sequence length="303" mass="32232">MVPTGNDSTVTWAALPDRESDRLRLLLFHLGAGVAAVVGLLLVAVLVALAVQGGLGGDTGTVLLVVVLLLVGGPMSLWYFRLASTYGTDHELGAILPNAGWLRRRYLPVAAVGGPLLLLPLALRPGLLLAYPLAFVAARWVVDLRYTVGSLDPKTGRLRRAVGAAAVEYAEAERLDPDERLVGTHDLSPLRRVHRLHVGEYAVFVLRYRRRGWWGRPVLLVVPADAAERVGAALERIVRTSDWGAGDGLDRSVRIALGALGAIFLCATGIFAVFAAERLAVVAYAVATLGLFGAGMLVAAIRG</sequence>
<dbReference type="KEGG" id="hra:EI982_13175"/>